<name>W2PPI2_PHYN3</name>
<feature type="transmembrane region" description="Helical" evidence="1">
    <location>
        <begin position="122"/>
        <end position="138"/>
    </location>
</feature>
<accession>W2PPI2</accession>
<dbReference type="Gene3D" id="1.25.10.10">
    <property type="entry name" value="Leucine-rich Repeat Variant"/>
    <property type="match status" value="1"/>
</dbReference>
<protein>
    <submittedName>
        <fullName evidence="2">Uncharacterized protein</fullName>
    </submittedName>
</protein>
<evidence type="ECO:0000313" key="3">
    <source>
        <dbReference type="Proteomes" id="UP000018817"/>
    </source>
</evidence>
<dbReference type="GeneID" id="20192550"/>
<dbReference type="VEuPathDB" id="FungiDB:PPTG_23951"/>
<keyword evidence="1" id="KW-0812">Transmembrane</keyword>
<sequence>MDLLVEILQNGTGELLENAVFVVSCIAGCGRRYSSAIGVGPLLKHARKVIKQEGGIKVLKALSRRGTSYQKRTAAETLSILDRSCHPMKKRARHGKTRKSYAQWKSSRKLFVATVNFTNRHYYFLVVSIMAIAAQYALHDL</sequence>
<proteinExistence type="predicted"/>
<dbReference type="AlphaFoldDB" id="W2PPI2"/>
<reference evidence="2 3" key="2">
    <citation type="submission" date="2013-11" db="EMBL/GenBank/DDBJ databases">
        <title>The Genome Sequence of Phytophthora parasitica INRA-310.</title>
        <authorList>
            <consortium name="The Broad Institute Genomics Platform"/>
            <person name="Russ C."/>
            <person name="Tyler B."/>
            <person name="Panabieres F."/>
            <person name="Shan W."/>
            <person name="Tripathy S."/>
            <person name="Grunwald N."/>
            <person name="Machado M."/>
            <person name="Johnson C.S."/>
            <person name="Arredondo F."/>
            <person name="Hong C."/>
            <person name="Coffey M."/>
            <person name="Young S.K."/>
            <person name="Zeng Q."/>
            <person name="Gargeya S."/>
            <person name="Fitzgerald M."/>
            <person name="Abouelleil A."/>
            <person name="Alvarado L."/>
            <person name="Chapman S.B."/>
            <person name="Gainer-Dewar J."/>
            <person name="Goldberg J."/>
            <person name="Griggs A."/>
            <person name="Gujja S."/>
            <person name="Hansen M."/>
            <person name="Howarth C."/>
            <person name="Imamovic A."/>
            <person name="Ireland A."/>
            <person name="Larimer J."/>
            <person name="McCowan C."/>
            <person name="Murphy C."/>
            <person name="Pearson M."/>
            <person name="Poon T.W."/>
            <person name="Priest M."/>
            <person name="Roberts A."/>
            <person name="Saif S."/>
            <person name="Shea T."/>
            <person name="Sykes S."/>
            <person name="Wortman J."/>
            <person name="Nusbaum C."/>
            <person name="Birren B."/>
        </authorList>
    </citation>
    <scope>NUCLEOTIDE SEQUENCE [LARGE SCALE GENOMIC DNA]</scope>
    <source>
        <strain evidence="2 3">INRA-310</strain>
    </source>
</reference>
<keyword evidence="1" id="KW-1133">Transmembrane helix</keyword>
<keyword evidence="1" id="KW-0472">Membrane</keyword>
<dbReference type="RefSeq" id="XP_008912557.1">
    <property type="nucleotide sequence ID" value="XM_008914309.1"/>
</dbReference>
<dbReference type="EMBL" id="KI669619">
    <property type="protein sequence ID" value="ETN02174.1"/>
    <property type="molecule type" value="Genomic_DNA"/>
</dbReference>
<dbReference type="InterPro" id="IPR011989">
    <property type="entry name" value="ARM-like"/>
</dbReference>
<evidence type="ECO:0000256" key="1">
    <source>
        <dbReference type="SAM" id="Phobius"/>
    </source>
</evidence>
<reference evidence="3" key="1">
    <citation type="submission" date="2011-12" db="EMBL/GenBank/DDBJ databases">
        <authorList>
            <consortium name="The Broad Institute Genome Sequencing Platform"/>
            <person name="Russ C."/>
            <person name="Tyler B."/>
            <person name="Panabieres F."/>
            <person name="Shan W."/>
            <person name="Tripathy S."/>
            <person name="Grunwald N."/>
            <person name="Machado M."/>
            <person name="Young S.K."/>
            <person name="Zeng Q."/>
            <person name="Gargeya S."/>
            <person name="Fitzgerald M."/>
            <person name="Haas B."/>
            <person name="Abouelleil A."/>
            <person name="Alvarado L."/>
            <person name="Arachchi H.M."/>
            <person name="Berlin A."/>
            <person name="Chapman S.B."/>
            <person name="Gearin G."/>
            <person name="Goldberg J."/>
            <person name="Griggs A."/>
            <person name="Gujja S."/>
            <person name="Hansen M."/>
            <person name="Heiman D."/>
            <person name="Howarth C."/>
            <person name="Larimer J."/>
            <person name="Lui A."/>
            <person name="MacDonald P.J.P."/>
            <person name="McCowen C."/>
            <person name="Montmayeur A."/>
            <person name="Murphy C."/>
            <person name="Neiman D."/>
            <person name="Pearson M."/>
            <person name="Priest M."/>
            <person name="Roberts A."/>
            <person name="Saif S."/>
            <person name="Shea T."/>
            <person name="Sisk P."/>
            <person name="Stolte C."/>
            <person name="Sykes S."/>
            <person name="Wortman J."/>
            <person name="Nusbaum C."/>
            <person name="Birren B."/>
        </authorList>
    </citation>
    <scope>NUCLEOTIDE SEQUENCE [LARGE SCALE GENOMIC DNA]</scope>
    <source>
        <strain evidence="3">INRA-310</strain>
    </source>
</reference>
<gene>
    <name evidence="2" type="ORF">PPTG_23951</name>
</gene>
<dbReference type="Proteomes" id="UP000018817">
    <property type="component" value="Unassembled WGS sequence"/>
</dbReference>
<evidence type="ECO:0000313" key="2">
    <source>
        <dbReference type="EMBL" id="ETN02174.1"/>
    </source>
</evidence>
<organism evidence="2 3">
    <name type="scientific">Phytophthora nicotianae (strain INRA-310)</name>
    <name type="common">Phytophthora parasitica</name>
    <dbReference type="NCBI Taxonomy" id="761204"/>
    <lineage>
        <taxon>Eukaryota</taxon>
        <taxon>Sar</taxon>
        <taxon>Stramenopiles</taxon>
        <taxon>Oomycota</taxon>
        <taxon>Peronosporomycetes</taxon>
        <taxon>Peronosporales</taxon>
        <taxon>Peronosporaceae</taxon>
        <taxon>Phytophthora</taxon>
    </lineage>
</organism>